<proteinExistence type="predicted"/>
<keyword evidence="2" id="KW-1185">Reference proteome</keyword>
<organism evidence="1 2">
    <name type="scientific">Daphnia pulex</name>
    <name type="common">Water flea</name>
    <dbReference type="NCBI Taxonomy" id="6669"/>
    <lineage>
        <taxon>Eukaryota</taxon>
        <taxon>Metazoa</taxon>
        <taxon>Ecdysozoa</taxon>
        <taxon>Arthropoda</taxon>
        <taxon>Crustacea</taxon>
        <taxon>Branchiopoda</taxon>
        <taxon>Diplostraca</taxon>
        <taxon>Cladocera</taxon>
        <taxon>Anomopoda</taxon>
        <taxon>Daphniidae</taxon>
        <taxon>Daphnia</taxon>
    </lineage>
</organism>
<dbReference type="HOGENOM" id="CLU_2906315_0_0_1"/>
<protein>
    <submittedName>
        <fullName evidence="1">Uncharacterized protein</fullName>
    </submittedName>
</protein>
<dbReference type="EMBL" id="GL732659">
    <property type="protein sequence ID" value="EFX68261.1"/>
    <property type="molecule type" value="Genomic_DNA"/>
</dbReference>
<reference evidence="1 2" key="1">
    <citation type="journal article" date="2011" name="Science">
        <title>The ecoresponsive genome of Daphnia pulex.</title>
        <authorList>
            <person name="Colbourne J.K."/>
            <person name="Pfrender M.E."/>
            <person name="Gilbert D."/>
            <person name="Thomas W.K."/>
            <person name="Tucker A."/>
            <person name="Oakley T.H."/>
            <person name="Tokishita S."/>
            <person name="Aerts A."/>
            <person name="Arnold G.J."/>
            <person name="Basu M.K."/>
            <person name="Bauer D.J."/>
            <person name="Caceres C.E."/>
            <person name="Carmel L."/>
            <person name="Casola C."/>
            <person name="Choi J.H."/>
            <person name="Detter J.C."/>
            <person name="Dong Q."/>
            <person name="Dusheyko S."/>
            <person name="Eads B.D."/>
            <person name="Frohlich T."/>
            <person name="Geiler-Samerotte K.A."/>
            <person name="Gerlach D."/>
            <person name="Hatcher P."/>
            <person name="Jogdeo S."/>
            <person name="Krijgsveld J."/>
            <person name="Kriventseva E.V."/>
            <person name="Kultz D."/>
            <person name="Laforsch C."/>
            <person name="Lindquist E."/>
            <person name="Lopez J."/>
            <person name="Manak J.R."/>
            <person name="Muller J."/>
            <person name="Pangilinan J."/>
            <person name="Patwardhan R.P."/>
            <person name="Pitluck S."/>
            <person name="Pritham E.J."/>
            <person name="Rechtsteiner A."/>
            <person name="Rho M."/>
            <person name="Rogozin I.B."/>
            <person name="Sakarya O."/>
            <person name="Salamov A."/>
            <person name="Schaack S."/>
            <person name="Shapiro H."/>
            <person name="Shiga Y."/>
            <person name="Skalitzky C."/>
            <person name="Smith Z."/>
            <person name="Souvorov A."/>
            <person name="Sung W."/>
            <person name="Tang Z."/>
            <person name="Tsuchiya D."/>
            <person name="Tu H."/>
            <person name="Vos H."/>
            <person name="Wang M."/>
            <person name="Wolf Y.I."/>
            <person name="Yamagata H."/>
            <person name="Yamada T."/>
            <person name="Ye Y."/>
            <person name="Shaw J.R."/>
            <person name="Andrews J."/>
            <person name="Crease T.J."/>
            <person name="Tang H."/>
            <person name="Lucas S.M."/>
            <person name="Robertson H.M."/>
            <person name="Bork P."/>
            <person name="Koonin E.V."/>
            <person name="Zdobnov E.M."/>
            <person name="Grigoriev I.V."/>
            <person name="Lynch M."/>
            <person name="Boore J.L."/>
        </authorList>
    </citation>
    <scope>NUCLEOTIDE SEQUENCE [LARGE SCALE GENOMIC DNA]</scope>
</reference>
<dbReference type="InParanoid" id="E9HJ44"/>
<dbReference type="KEGG" id="dpx:DAPPUDRAFT_330286"/>
<dbReference type="AlphaFoldDB" id="E9HJ44"/>
<dbReference type="Proteomes" id="UP000000305">
    <property type="component" value="Unassembled WGS sequence"/>
</dbReference>
<accession>E9HJ44</accession>
<evidence type="ECO:0000313" key="2">
    <source>
        <dbReference type="Proteomes" id="UP000000305"/>
    </source>
</evidence>
<sequence>MPFIELSTVSFTVLPNTLILAKNWILSELGRKILIKELELPYDFPYPMEVASKLLRWEESSL</sequence>
<gene>
    <name evidence="1" type="ORF">DAPPUDRAFT_330286</name>
</gene>
<evidence type="ECO:0000313" key="1">
    <source>
        <dbReference type="EMBL" id="EFX68261.1"/>
    </source>
</evidence>
<name>E9HJ44_DAPPU</name>